<dbReference type="SUPFAM" id="SSF55785">
    <property type="entry name" value="PYP-like sensor domain (PAS domain)"/>
    <property type="match status" value="1"/>
</dbReference>
<dbReference type="Pfam" id="PF13581">
    <property type="entry name" value="HATPase_c_2"/>
    <property type="match status" value="1"/>
</dbReference>
<dbReference type="EMBL" id="CP026652">
    <property type="protein sequence ID" value="AVH54869.1"/>
    <property type="molecule type" value="Genomic_DNA"/>
</dbReference>
<evidence type="ECO:0000259" key="3">
    <source>
        <dbReference type="SMART" id="SM00065"/>
    </source>
</evidence>
<name>A0ABN5HVB5_9ACTN</name>
<dbReference type="Gene3D" id="3.30.565.10">
    <property type="entry name" value="Histidine kinase-like ATPase, C-terminal domain"/>
    <property type="match status" value="1"/>
</dbReference>
<dbReference type="InterPro" id="IPR036457">
    <property type="entry name" value="PPM-type-like_dom_sf"/>
</dbReference>
<evidence type="ECO:0000256" key="1">
    <source>
        <dbReference type="ARBA" id="ARBA00022801"/>
    </source>
</evidence>
<gene>
    <name evidence="6" type="ORF">C4B68_02605</name>
</gene>
<dbReference type="Gene3D" id="3.60.40.10">
    <property type="entry name" value="PPM-type phosphatase domain"/>
    <property type="match status" value="1"/>
</dbReference>
<feature type="region of interest" description="Disordered" evidence="2">
    <location>
        <begin position="100"/>
        <end position="120"/>
    </location>
</feature>
<reference evidence="6 7" key="1">
    <citation type="submission" date="2018-02" db="EMBL/GenBank/DDBJ databases">
        <title>Complete genome sequence of Streptomyces dengpaensis, the producer of angucyclines.</title>
        <authorList>
            <person name="Yumei L."/>
        </authorList>
    </citation>
    <scope>NUCLEOTIDE SEQUENCE [LARGE SCALE GENOMIC DNA]</scope>
    <source>
        <strain evidence="6 7">XZHG99</strain>
    </source>
</reference>
<dbReference type="Gene3D" id="3.30.450.40">
    <property type="match status" value="1"/>
</dbReference>
<proteinExistence type="predicted"/>
<feature type="domain" description="PPM-type phosphatase" evidence="5">
    <location>
        <begin position="458"/>
        <end position="665"/>
    </location>
</feature>
<feature type="domain" description="PAS" evidence="4">
    <location>
        <begin position="133"/>
        <end position="199"/>
    </location>
</feature>
<dbReference type="InterPro" id="IPR000014">
    <property type="entry name" value="PAS"/>
</dbReference>
<dbReference type="CDD" id="cd00130">
    <property type="entry name" value="PAS"/>
    <property type="match status" value="1"/>
</dbReference>
<keyword evidence="7" id="KW-1185">Reference proteome</keyword>
<dbReference type="InterPro" id="IPR052016">
    <property type="entry name" value="Bact_Sigma-Reg"/>
</dbReference>
<dbReference type="InterPro" id="IPR036890">
    <property type="entry name" value="HATPase_C_sf"/>
</dbReference>
<evidence type="ECO:0000313" key="7">
    <source>
        <dbReference type="Proteomes" id="UP000238413"/>
    </source>
</evidence>
<dbReference type="SMART" id="SM00065">
    <property type="entry name" value="GAF"/>
    <property type="match status" value="1"/>
</dbReference>
<dbReference type="InterPro" id="IPR029016">
    <property type="entry name" value="GAF-like_dom_sf"/>
</dbReference>
<dbReference type="Pfam" id="PF01590">
    <property type="entry name" value="GAF"/>
    <property type="match status" value="1"/>
</dbReference>
<evidence type="ECO:0008006" key="8">
    <source>
        <dbReference type="Google" id="ProtNLM"/>
    </source>
</evidence>
<evidence type="ECO:0000256" key="2">
    <source>
        <dbReference type="SAM" id="MobiDB-lite"/>
    </source>
</evidence>
<dbReference type="Pfam" id="PF07228">
    <property type="entry name" value="SpoIIE"/>
    <property type="match status" value="1"/>
</dbReference>
<dbReference type="Gene3D" id="3.30.450.20">
    <property type="entry name" value="PAS domain"/>
    <property type="match status" value="1"/>
</dbReference>
<dbReference type="InterPro" id="IPR003018">
    <property type="entry name" value="GAF"/>
</dbReference>
<dbReference type="SMART" id="SM00091">
    <property type="entry name" value="PAS"/>
    <property type="match status" value="1"/>
</dbReference>
<dbReference type="PANTHER" id="PTHR43156:SF2">
    <property type="entry name" value="STAGE II SPORULATION PROTEIN E"/>
    <property type="match status" value="1"/>
</dbReference>
<organism evidence="6 7">
    <name type="scientific">Streptomyces dengpaensis</name>
    <dbReference type="NCBI Taxonomy" id="2049881"/>
    <lineage>
        <taxon>Bacteria</taxon>
        <taxon>Bacillati</taxon>
        <taxon>Actinomycetota</taxon>
        <taxon>Actinomycetes</taxon>
        <taxon>Kitasatosporales</taxon>
        <taxon>Streptomycetaceae</taxon>
        <taxon>Streptomyces</taxon>
    </lineage>
</organism>
<evidence type="ECO:0000259" key="5">
    <source>
        <dbReference type="SMART" id="SM00331"/>
    </source>
</evidence>
<protein>
    <recommendedName>
        <fullName evidence="8">PAS domain S-box protein</fullName>
    </recommendedName>
</protein>
<sequence>MHPPGKRPALILCRPTPGGAYLLAQVGHEGRRPGQEDPCRELPVRRRHWGQRPLPARNPVTTWCGVARTMGEQASLRPLAGPTPSAPLRPLHAYVVRPRGRHSTEHPHPPGVARAVDTPHRRPADVGRELDEAAFEALFSGSPQPHYLLDTDLRLVRFNAAAAAHDAFLLEDALGRPLWQWADASYREPLEAMLREVLADGVPRIDIEIKATTPDLPETVASVSGFRLRGAAGGVVGLALAVADVTDQYRDRVRLGLLRRATTAIGTTLDIVRTAQELADITVPDLADMVRVDVLDSDLRGDAPALDSLGEDLLMRCAGRKCAHEPASHMADDVGNVIKFPTGSPYAEVLAHQRPLLMSRSGADTRDPARKPGGDAMAETGAHSGMAVPLCARGVLLGLARFYREQSPEPFNHDDLELAVELAQHTALCLDNARLYAREHSVARILQLTLRPLDVPSKTAVKTAHGYLPSGAGGDWFDVIPLSGARVALVVGSPPGRGIRAAVAMGGLRAAIGALASLDLPPGEILERVHDLTTRLDGEDSHALDENPDGRRSGTTCLYAVYDPVARRGILASAGHPPPAIARPGGRVEFTHVPIGSPLGRGSPRYRVAETEMPEGCVMFLGNSLLLRGSGPEAPRELVCLTDALQPRGASLQEVCDAALAALVPQRSPSDGVLLLAKTRGLGADQVVSWTLPNDPATAADARARAERQLSDWGMKDLTFSAVLVVSELVTNAIRYSREPVRLRLIRDRGLIIEVTDDSSTAPHLRLAEDDDENGRGLYITAQLTERWGTRREHRGKTIWAELEPLGDRGM</sequence>
<dbReference type="InterPro" id="IPR035965">
    <property type="entry name" value="PAS-like_dom_sf"/>
</dbReference>
<dbReference type="PANTHER" id="PTHR43156">
    <property type="entry name" value="STAGE II SPORULATION PROTEIN E-RELATED"/>
    <property type="match status" value="1"/>
</dbReference>
<dbReference type="Pfam" id="PF08448">
    <property type="entry name" value="PAS_4"/>
    <property type="match status" value="1"/>
</dbReference>
<dbReference type="InterPro" id="IPR001932">
    <property type="entry name" value="PPM-type_phosphatase-like_dom"/>
</dbReference>
<dbReference type="InterPro" id="IPR003594">
    <property type="entry name" value="HATPase_dom"/>
</dbReference>
<dbReference type="SUPFAM" id="SSF55874">
    <property type="entry name" value="ATPase domain of HSP90 chaperone/DNA topoisomerase II/histidine kinase"/>
    <property type="match status" value="1"/>
</dbReference>
<keyword evidence="1" id="KW-0378">Hydrolase</keyword>
<evidence type="ECO:0000313" key="6">
    <source>
        <dbReference type="EMBL" id="AVH54869.1"/>
    </source>
</evidence>
<feature type="domain" description="GAF" evidence="3">
    <location>
        <begin position="260"/>
        <end position="440"/>
    </location>
</feature>
<dbReference type="Proteomes" id="UP000238413">
    <property type="component" value="Chromosome"/>
</dbReference>
<accession>A0ABN5HVB5</accession>
<dbReference type="InterPro" id="IPR013656">
    <property type="entry name" value="PAS_4"/>
</dbReference>
<dbReference type="CDD" id="cd16936">
    <property type="entry name" value="HATPase_RsbW-like"/>
    <property type="match status" value="1"/>
</dbReference>
<evidence type="ECO:0000259" key="4">
    <source>
        <dbReference type="SMART" id="SM00091"/>
    </source>
</evidence>
<dbReference type="SUPFAM" id="SSF55781">
    <property type="entry name" value="GAF domain-like"/>
    <property type="match status" value="1"/>
</dbReference>
<dbReference type="SMART" id="SM00331">
    <property type="entry name" value="PP2C_SIG"/>
    <property type="match status" value="1"/>
</dbReference>